<proteinExistence type="predicted"/>
<evidence type="ECO:0000313" key="1">
    <source>
        <dbReference type="EMBL" id="KAF9419592.1"/>
    </source>
</evidence>
<reference evidence="1" key="1">
    <citation type="submission" date="2020-08" db="EMBL/GenBank/DDBJ databases">
        <title>Spodoptera exigua strain:BAW_Kor-Di-RS1 Genome sequencing and assembly.</title>
        <authorList>
            <person name="Kim J."/>
            <person name="Nam H.Y."/>
            <person name="Kwon M."/>
            <person name="Choi J.H."/>
            <person name="Cho S.R."/>
            <person name="Kim G.-H."/>
        </authorList>
    </citation>
    <scope>NUCLEOTIDE SEQUENCE</scope>
    <source>
        <strain evidence="1">BAW_Kor-Di-RS1</strain>
        <tissue evidence="1">Whole-body</tissue>
    </source>
</reference>
<protein>
    <submittedName>
        <fullName evidence="1">Uncharacterized protein</fullName>
    </submittedName>
</protein>
<sequence>MDYKKYYDNSLQRLQEALCSRDKRYCCHLIPTPEEEKINLGTSFNKALTCSNPSKKRRNVGGRRGVDIPLGFAKGEQKVYYTGKEMVKRKSSCVGYGCFTKENIPPKNSFADIYLSGPELDPIYPYHTDGAAEKTKQLNKIKMLIERAIIDPDSENSEISLLNHKQQKIVREPKMADKKPISCLINAQYERDEDSIFGR</sequence>
<dbReference type="AlphaFoldDB" id="A0A835GNF3"/>
<organism evidence="1 2">
    <name type="scientific">Spodoptera exigua</name>
    <name type="common">Beet armyworm</name>
    <name type="synonym">Noctua fulgens</name>
    <dbReference type="NCBI Taxonomy" id="7107"/>
    <lineage>
        <taxon>Eukaryota</taxon>
        <taxon>Metazoa</taxon>
        <taxon>Ecdysozoa</taxon>
        <taxon>Arthropoda</taxon>
        <taxon>Hexapoda</taxon>
        <taxon>Insecta</taxon>
        <taxon>Pterygota</taxon>
        <taxon>Neoptera</taxon>
        <taxon>Endopterygota</taxon>
        <taxon>Lepidoptera</taxon>
        <taxon>Glossata</taxon>
        <taxon>Ditrysia</taxon>
        <taxon>Noctuoidea</taxon>
        <taxon>Noctuidae</taxon>
        <taxon>Amphipyrinae</taxon>
        <taxon>Spodoptera</taxon>
    </lineage>
</organism>
<name>A0A835GNF3_SPOEX</name>
<gene>
    <name evidence="1" type="ORF">HW555_003870</name>
</gene>
<accession>A0A835GNF3</accession>
<comment type="caution">
    <text evidence="1">The sequence shown here is derived from an EMBL/GenBank/DDBJ whole genome shotgun (WGS) entry which is preliminary data.</text>
</comment>
<dbReference type="EMBL" id="JACKWZ010000041">
    <property type="protein sequence ID" value="KAF9419592.1"/>
    <property type="molecule type" value="Genomic_DNA"/>
</dbReference>
<keyword evidence="2" id="KW-1185">Reference proteome</keyword>
<dbReference type="Proteomes" id="UP000648187">
    <property type="component" value="Unassembled WGS sequence"/>
</dbReference>
<evidence type="ECO:0000313" key="2">
    <source>
        <dbReference type="Proteomes" id="UP000648187"/>
    </source>
</evidence>